<evidence type="ECO:0000259" key="18">
    <source>
        <dbReference type="PROSITE" id="PS50109"/>
    </source>
</evidence>
<dbReference type="InterPro" id="IPR004358">
    <property type="entry name" value="Sig_transdc_His_kin-like_C"/>
</dbReference>
<feature type="domain" description="Histidine kinase" evidence="18">
    <location>
        <begin position="487"/>
        <end position="678"/>
    </location>
</feature>
<evidence type="ECO:0000256" key="6">
    <source>
        <dbReference type="ARBA" id="ARBA00022485"/>
    </source>
</evidence>
<reference evidence="20" key="1">
    <citation type="submission" date="2016-11" db="EMBL/GenBank/DDBJ databases">
        <authorList>
            <person name="Varghese N."/>
            <person name="Submissions S."/>
        </authorList>
    </citation>
    <scope>NUCLEOTIDE SEQUENCE [LARGE SCALE GENOMIC DNA]</scope>
    <source>
        <strain evidence="20">DSM 22623</strain>
    </source>
</reference>
<evidence type="ECO:0000256" key="16">
    <source>
        <dbReference type="SAM" id="Coils"/>
    </source>
</evidence>
<evidence type="ECO:0000313" key="19">
    <source>
        <dbReference type="EMBL" id="SHJ55950.1"/>
    </source>
</evidence>
<dbReference type="GO" id="GO:0000155">
    <property type="term" value="F:phosphorelay sensor kinase activity"/>
    <property type="evidence" value="ECO:0007669"/>
    <property type="project" value="InterPro"/>
</dbReference>
<feature type="coiled-coil region" evidence="16">
    <location>
        <begin position="439"/>
        <end position="487"/>
    </location>
</feature>
<keyword evidence="17" id="KW-0472">Membrane</keyword>
<organism evidence="19 20">
    <name type="scientific">Aquimarina spongiae</name>
    <dbReference type="NCBI Taxonomy" id="570521"/>
    <lineage>
        <taxon>Bacteria</taxon>
        <taxon>Pseudomonadati</taxon>
        <taxon>Bacteroidota</taxon>
        <taxon>Flavobacteriia</taxon>
        <taxon>Flavobacteriales</taxon>
        <taxon>Flavobacteriaceae</taxon>
        <taxon>Aquimarina</taxon>
    </lineage>
</organism>
<dbReference type="Gene3D" id="1.25.40.10">
    <property type="entry name" value="Tetratricopeptide repeat domain"/>
    <property type="match status" value="2"/>
</dbReference>
<dbReference type="Gene3D" id="3.30.565.10">
    <property type="entry name" value="Histidine kinase-like ATPase, C-terminal domain"/>
    <property type="match status" value="1"/>
</dbReference>
<dbReference type="PANTHER" id="PTHR24421">
    <property type="entry name" value="NITRATE/NITRITE SENSOR PROTEIN NARX-RELATED"/>
    <property type="match status" value="1"/>
</dbReference>
<dbReference type="GO" id="GO:0046872">
    <property type="term" value="F:metal ion binding"/>
    <property type="evidence" value="ECO:0007669"/>
    <property type="project" value="UniProtKB-KW"/>
</dbReference>
<dbReference type="GO" id="GO:0016020">
    <property type="term" value="C:membrane"/>
    <property type="evidence" value="ECO:0007669"/>
    <property type="project" value="InterPro"/>
</dbReference>
<accession>A0A1M6KAI7</accession>
<protein>
    <recommendedName>
        <fullName evidence="5">Oxygen sensor histidine kinase NreB</fullName>
        <ecNumber evidence="4">2.7.13.3</ecNumber>
    </recommendedName>
    <alternativeName>
        <fullName evidence="15">Nitrogen regulation protein B</fullName>
    </alternativeName>
</protein>
<evidence type="ECO:0000256" key="8">
    <source>
        <dbReference type="ARBA" id="ARBA00022679"/>
    </source>
</evidence>
<proteinExistence type="predicted"/>
<evidence type="ECO:0000256" key="9">
    <source>
        <dbReference type="ARBA" id="ARBA00022723"/>
    </source>
</evidence>
<keyword evidence="17" id="KW-1133">Transmembrane helix</keyword>
<evidence type="ECO:0000256" key="2">
    <source>
        <dbReference type="ARBA" id="ARBA00001966"/>
    </source>
</evidence>
<dbReference type="PROSITE" id="PS50109">
    <property type="entry name" value="HIS_KIN"/>
    <property type="match status" value="1"/>
</dbReference>
<evidence type="ECO:0000256" key="17">
    <source>
        <dbReference type="SAM" id="Phobius"/>
    </source>
</evidence>
<evidence type="ECO:0000256" key="10">
    <source>
        <dbReference type="ARBA" id="ARBA00022777"/>
    </source>
</evidence>
<dbReference type="Gene3D" id="1.20.5.1930">
    <property type="match status" value="1"/>
</dbReference>
<keyword evidence="16" id="KW-0175">Coiled coil</keyword>
<evidence type="ECO:0000256" key="13">
    <source>
        <dbReference type="ARBA" id="ARBA00023014"/>
    </source>
</evidence>
<keyword evidence="17" id="KW-0812">Transmembrane</keyword>
<evidence type="ECO:0000256" key="12">
    <source>
        <dbReference type="ARBA" id="ARBA00023012"/>
    </source>
</evidence>
<evidence type="ECO:0000256" key="4">
    <source>
        <dbReference type="ARBA" id="ARBA00012438"/>
    </source>
</evidence>
<sequence length="678" mass="79533">MNRMIAAQYHQTLIATGVKKTYIPKYLYIVFWNVYTRFFLTFYKNTLRLSITLLFFFATISSVFPKGTNSPLLKAETLFKSKQYQKAKSLIVKMYEEDSTQIDYPIFLGKIYAHVFNKDSSIYWLDKAEKLIDKETLPSQLFQYYLWKGYAYEVNKNYDKALNNYFFSKKYINHIKKPYYLSFLYQRVLLLYSENQYKENVENWIYIYTKIKDSLADDRFTNSYHNALGKHYHYNQKALSALEQFNESIEYSKKLNDSSLLNNSYFHKGIIFAEYLKIQDSARYYYNLGLKICNCKKNKLFQATYKYNIARTYYYENDLELAKKWLLATLKDTISSRKLHIRNNVSKDLYSIYKQQNQKDSSFYYLELHKLYGDSLSVLEREKATTELQAKYDVSEKEKLNLILQNQIDKKQHEQRLLWIGSISLLMIGVGIGVLIYKNTKRKQRIAEQEKEIEIQKTEKLLKDQELAAIDAMIEGQEKERQRLANDLHDNLGSTLATVKLHFDHLKNNHNNPKIENIEELYGKTNDLLDEAYQKVRTIAHEKNSGVMANQGLLTAIKNLAKKVSSSDQIQVEVQDYGLDERLDNSLEISIFRMIQELITNCIKHAEANEIHVSLTNHESLLNIIIEDNGKGFDPKTIVDKDGMGLKTIEKRVEHLEGTFEIDSTPNQGTNIIINIPI</sequence>
<dbReference type="InterPro" id="IPR011712">
    <property type="entry name" value="Sig_transdc_His_kin_sub3_dim/P"/>
</dbReference>
<dbReference type="EC" id="2.7.13.3" evidence="4"/>
<keyword evidence="10" id="KW-0418">Kinase</keyword>
<dbReference type="InterPro" id="IPR011990">
    <property type="entry name" value="TPR-like_helical_dom_sf"/>
</dbReference>
<keyword evidence="11" id="KW-0408">Iron</keyword>
<comment type="cofactor">
    <cofactor evidence="2">
        <name>[4Fe-4S] cluster</name>
        <dbReference type="ChEBI" id="CHEBI:49883"/>
    </cofactor>
</comment>
<name>A0A1M6KAI7_9FLAO</name>
<evidence type="ECO:0000256" key="14">
    <source>
        <dbReference type="ARBA" id="ARBA00024827"/>
    </source>
</evidence>
<keyword evidence="13" id="KW-0411">Iron-sulfur</keyword>
<comment type="subcellular location">
    <subcellularLocation>
        <location evidence="3">Cytoplasm</location>
    </subcellularLocation>
</comment>
<dbReference type="GO" id="GO:0005737">
    <property type="term" value="C:cytoplasm"/>
    <property type="evidence" value="ECO:0007669"/>
    <property type="project" value="UniProtKB-SubCell"/>
</dbReference>
<dbReference type="GO" id="GO:0051539">
    <property type="term" value="F:4 iron, 4 sulfur cluster binding"/>
    <property type="evidence" value="ECO:0007669"/>
    <property type="project" value="UniProtKB-KW"/>
</dbReference>
<evidence type="ECO:0000256" key="5">
    <source>
        <dbReference type="ARBA" id="ARBA00017322"/>
    </source>
</evidence>
<dbReference type="SMART" id="SM00387">
    <property type="entry name" value="HATPase_c"/>
    <property type="match status" value="1"/>
</dbReference>
<keyword evidence="8" id="KW-0808">Transferase</keyword>
<dbReference type="SUPFAM" id="SSF48452">
    <property type="entry name" value="TPR-like"/>
    <property type="match status" value="1"/>
</dbReference>
<dbReference type="SUPFAM" id="SSF55874">
    <property type="entry name" value="ATPase domain of HSP90 chaperone/DNA topoisomerase II/histidine kinase"/>
    <property type="match status" value="1"/>
</dbReference>
<dbReference type="InterPro" id="IPR005467">
    <property type="entry name" value="His_kinase_dom"/>
</dbReference>
<keyword evidence="9" id="KW-0479">Metal-binding</keyword>
<feature type="transmembrane region" description="Helical" evidence="17">
    <location>
        <begin position="417"/>
        <end position="437"/>
    </location>
</feature>
<dbReference type="AlphaFoldDB" id="A0A1M6KAI7"/>
<evidence type="ECO:0000256" key="15">
    <source>
        <dbReference type="ARBA" id="ARBA00030800"/>
    </source>
</evidence>
<dbReference type="Pfam" id="PF02518">
    <property type="entry name" value="HATPase_c"/>
    <property type="match status" value="1"/>
</dbReference>
<comment type="catalytic activity">
    <reaction evidence="1">
        <text>ATP + protein L-histidine = ADP + protein N-phospho-L-histidine.</text>
        <dbReference type="EC" id="2.7.13.3"/>
    </reaction>
</comment>
<comment type="function">
    <text evidence="14">Member of the two-component regulatory system NreB/NreC involved in the control of dissimilatory nitrate/nitrite reduction in response to oxygen. NreB functions as a direct oxygen sensor histidine kinase which is autophosphorylated, in the absence of oxygen, probably at the conserved histidine residue, and transfers its phosphate group probably to a conserved aspartate residue of NreC. NreB/NreC activates the expression of the nitrate (narGHJI) and nitrite (nir) reductase operons, as well as the putative nitrate transporter gene narT.</text>
</comment>
<dbReference type="CDD" id="cd16917">
    <property type="entry name" value="HATPase_UhpB-NarQ-NarX-like"/>
    <property type="match status" value="1"/>
</dbReference>
<dbReference type="OrthoDB" id="9760839at2"/>
<dbReference type="PRINTS" id="PR00344">
    <property type="entry name" value="BCTRLSENSOR"/>
</dbReference>
<keyword evidence="12" id="KW-0902">Two-component regulatory system</keyword>
<dbReference type="EMBL" id="FQYP01000010">
    <property type="protein sequence ID" value="SHJ55950.1"/>
    <property type="molecule type" value="Genomic_DNA"/>
</dbReference>
<gene>
    <name evidence="19" type="ORF">SAMN04488508_110166</name>
</gene>
<keyword evidence="20" id="KW-1185">Reference proteome</keyword>
<evidence type="ECO:0000256" key="11">
    <source>
        <dbReference type="ARBA" id="ARBA00023004"/>
    </source>
</evidence>
<keyword evidence="6" id="KW-0004">4Fe-4S</keyword>
<dbReference type="InterPro" id="IPR036890">
    <property type="entry name" value="HATPase_C_sf"/>
</dbReference>
<dbReference type="Proteomes" id="UP000184432">
    <property type="component" value="Unassembled WGS sequence"/>
</dbReference>
<dbReference type="GO" id="GO:0046983">
    <property type="term" value="F:protein dimerization activity"/>
    <property type="evidence" value="ECO:0007669"/>
    <property type="project" value="InterPro"/>
</dbReference>
<evidence type="ECO:0000256" key="1">
    <source>
        <dbReference type="ARBA" id="ARBA00000085"/>
    </source>
</evidence>
<dbReference type="Pfam" id="PF07730">
    <property type="entry name" value="HisKA_3"/>
    <property type="match status" value="1"/>
</dbReference>
<keyword evidence="7" id="KW-0963">Cytoplasm</keyword>
<evidence type="ECO:0000313" key="20">
    <source>
        <dbReference type="Proteomes" id="UP000184432"/>
    </source>
</evidence>
<dbReference type="STRING" id="570521.SAMN04488508_110166"/>
<evidence type="ECO:0000256" key="3">
    <source>
        <dbReference type="ARBA" id="ARBA00004496"/>
    </source>
</evidence>
<dbReference type="InterPro" id="IPR050482">
    <property type="entry name" value="Sensor_HK_TwoCompSys"/>
</dbReference>
<evidence type="ECO:0000256" key="7">
    <source>
        <dbReference type="ARBA" id="ARBA00022490"/>
    </source>
</evidence>
<dbReference type="InterPro" id="IPR003594">
    <property type="entry name" value="HATPase_dom"/>
</dbReference>